<sequence length="211" mass="21540">MSGSDRRPIAARGTRPAQAVAGWLIRRGASADGISIAGMLCALAAGLCLAGVWLAPSAARPLWLLAALLVQLRLAANLLDGMVAIGRGIASPRGELFNEVPDRISDTAILVGLGLAAGGDWALGLGASLAAMATAYARAVGRAAGAPSDFRGPMAKQHRMALVTAIALWCGLTPAGWVGALPRWALIAIILLATLTALRRLLGAARALEAR</sequence>
<keyword evidence="1" id="KW-1133">Transmembrane helix</keyword>
<dbReference type="EMBL" id="JAAGBB010000012">
    <property type="protein sequence ID" value="MBR0665087.1"/>
    <property type="molecule type" value="Genomic_DNA"/>
</dbReference>
<proteinExistence type="predicted"/>
<organism evidence="2 3">
    <name type="scientific">Plastoroseomonas hellenica</name>
    <dbReference type="NCBI Taxonomy" id="2687306"/>
    <lineage>
        <taxon>Bacteria</taxon>
        <taxon>Pseudomonadati</taxon>
        <taxon>Pseudomonadota</taxon>
        <taxon>Alphaproteobacteria</taxon>
        <taxon>Acetobacterales</taxon>
        <taxon>Acetobacteraceae</taxon>
        <taxon>Plastoroseomonas</taxon>
    </lineage>
</organism>
<name>A0ABS5EXQ4_9PROT</name>
<reference evidence="3" key="1">
    <citation type="journal article" date="2021" name="Syst. Appl. Microbiol.">
        <title>Roseomonas hellenica sp. nov., isolated from roots of wild-growing Alkanna tinctoria.</title>
        <authorList>
            <person name="Rat A."/>
            <person name="Naranjo H.D."/>
            <person name="Lebbe L."/>
            <person name="Cnockaert M."/>
            <person name="Krigas N."/>
            <person name="Grigoriadou K."/>
            <person name="Maloupa E."/>
            <person name="Willems A."/>
        </authorList>
    </citation>
    <scope>NUCLEOTIDE SEQUENCE [LARGE SCALE GENOMIC DNA]</scope>
    <source>
        <strain evidence="3">LMG 31523</strain>
    </source>
</reference>
<keyword evidence="1" id="KW-0812">Transmembrane</keyword>
<accession>A0ABS5EXQ4</accession>
<protein>
    <submittedName>
        <fullName evidence="2">CDP-alcohol phosphatidyltransferase family protein</fullName>
    </submittedName>
</protein>
<dbReference type="Gene3D" id="1.20.120.1760">
    <property type="match status" value="1"/>
</dbReference>
<dbReference type="InterPro" id="IPR043130">
    <property type="entry name" value="CDP-OH_PTrfase_TM_dom"/>
</dbReference>
<evidence type="ECO:0000313" key="2">
    <source>
        <dbReference type="EMBL" id="MBR0665087.1"/>
    </source>
</evidence>
<evidence type="ECO:0000313" key="3">
    <source>
        <dbReference type="Proteomes" id="UP001196870"/>
    </source>
</evidence>
<keyword evidence="1" id="KW-0472">Membrane</keyword>
<dbReference type="RefSeq" id="WP_211852749.1">
    <property type="nucleotide sequence ID" value="NZ_JAAGBB010000012.1"/>
</dbReference>
<feature type="transmembrane region" description="Helical" evidence="1">
    <location>
        <begin position="160"/>
        <end position="178"/>
    </location>
</feature>
<gene>
    <name evidence="2" type="ORF">GXW71_12050</name>
</gene>
<dbReference type="Proteomes" id="UP001196870">
    <property type="component" value="Unassembled WGS sequence"/>
</dbReference>
<keyword evidence="3" id="KW-1185">Reference proteome</keyword>
<comment type="caution">
    <text evidence="2">The sequence shown here is derived from an EMBL/GenBank/DDBJ whole genome shotgun (WGS) entry which is preliminary data.</text>
</comment>
<feature type="transmembrane region" description="Helical" evidence="1">
    <location>
        <begin position="184"/>
        <end position="202"/>
    </location>
</feature>
<evidence type="ECO:0000256" key="1">
    <source>
        <dbReference type="SAM" id="Phobius"/>
    </source>
</evidence>
<feature type="transmembrane region" description="Helical" evidence="1">
    <location>
        <begin position="34"/>
        <end position="55"/>
    </location>
</feature>